<dbReference type="AlphaFoldDB" id="A0A382JXW1"/>
<feature type="non-terminal residue" evidence="9">
    <location>
        <position position="1"/>
    </location>
</feature>
<gene>
    <name evidence="9" type="ORF">METZ01_LOCUS269473</name>
</gene>
<keyword evidence="2" id="KW-0150">Chloroplast</keyword>
<evidence type="ECO:0000256" key="3">
    <source>
        <dbReference type="ARBA" id="ARBA00022640"/>
    </source>
</evidence>
<protein>
    <recommendedName>
        <fullName evidence="7">Uncharacterized AAA domain-containing protein ycf46</fullName>
    </recommendedName>
</protein>
<dbReference type="InterPro" id="IPR027417">
    <property type="entry name" value="P-loop_NTPase"/>
</dbReference>
<evidence type="ECO:0000256" key="2">
    <source>
        <dbReference type="ARBA" id="ARBA00022528"/>
    </source>
</evidence>
<dbReference type="PANTHER" id="PTHR42960:SF1">
    <property type="entry name" value="YCF46 PROTEIN"/>
    <property type="match status" value="1"/>
</dbReference>
<evidence type="ECO:0000256" key="6">
    <source>
        <dbReference type="ARBA" id="ARBA00038088"/>
    </source>
</evidence>
<evidence type="ECO:0000256" key="7">
    <source>
        <dbReference type="ARBA" id="ARBA00040480"/>
    </source>
</evidence>
<evidence type="ECO:0000313" key="9">
    <source>
        <dbReference type="EMBL" id="SVC16619.1"/>
    </source>
</evidence>
<feature type="non-terminal residue" evidence="9">
    <location>
        <position position="431"/>
    </location>
</feature>
<dbReference type="SMART" id="SM00382">
    <property type="entry name" value="AAA"/>
    <property type="match status" value="1"/>
</dbReference>
<dbReference type="GO" id="GO:0005524">
    <property type="term" value="F:ATP binding"/>
    <property type="evidence" value="ECO:0007669"/>
    <property type="project" value="UniProtKB-KW"/>
</dbReference>
<evidence type="ECO:0000256" key="4">
    <source>
        <dbReference type="ARBA" id="ARBA00022741"/>
    </source>
</evidence>
<evidence type="ECO:0000256" key="1">
    <source>
        <dbReference type="ARBA" id="ARBA00004229"/>
    </source>
</evidence>
<name>A0A382JXW1_9ZZZZ</name>
<sequence>GGFALNTAPDHKTIKKYMDFEFPSRSCLVIEDAPYYLEVGTGNQPLNTRDEARKLLLSLRVFTDPKQNSHTDRMIILLSESDLHLRELVGEVTHLHLGLPDKKTLTKSLAQAIHSLDMEKSDITGDPEKLVAAALGLTAIEAEMTFKSAAVENGKKLPDEAAKYIMERKKKIISRSGALEYIDEKIGREGVGGLNVLMDWLDNRKELWQERAKERNIPASKGVLFVGVPGAGKSLSAKVVAEIFERPLIRFDVAAVYGSYIGQTEQTLRQALDVAEAVAPCVLWIDEIEKALAGGKGGGGDSGVSTRVFGNLLTWMSEKKSDVFVVATANKLGQIAKDNPELLRKGRFDEIFFLDYPGPAARKKIFEIHLSNLAEHPETKEPMVDSIDIDSLDLDDLSKQTDNWTGSEIEQAVIVSLISAHNDGDRLLAQA</sequence>
<keyword evidence="4" id="KW-0547">Nucleotide-binding</keyword>
<dbReference type="GO" id="GO:0009507">
    <property type="term" value="C:chloroplast"/>
    <property type="evidence" value="ECO:0007669"/>
    <property type="project" value="UniProtKB-SubCell"/>
</dbReference>
<dbReference type="SUPFAM" id="SSF52540">
    <property type="entry name" value="P-loop containing nucleoside triphosphate hydrolases"/>
    <property type="match status" value="1"/>
</dbReference>
<dbReference type="InterPro" id="IPR052381">
    <property type="entry name" value="AAA_domain_protein"/>
</dbReference>
<comment type="subcellular location">
    <subcellularLocation>
        <location evidence="1">Plastid</location>
        <location evidence="1">Chloroplast</location>
    </subcellularLocation>
</comment>
<accession>A0A382JXW1</accession>
<dbReference type="InterPro" id="IPR003593">
    <property type="entry name" value="AAA+_ATPase"/>
</dbReference>
<comment type="similarity">
    <text evidence="6">Belongs to the AAA ATPase family. Highly divergent.</text>
</comment>
<evidence type="ECO:0000256" key="5">
    <source>
        <dbReference type="ARBA" id="ARBA00022840"/>
    </source>
</evidence>
<dbReference type="Gene3D" id="1.10.8.60">
    <property type="match status" value="1"/>
</dbReference>
<proteinExistence type="inferred from homology"/>
<evidence type="ECO:0000259" key="8">
    <source>
        <dbReference type="SMART" id="SM00382"/>
    </source>
</evidence>
<dbReference type="PANTHER" id="PTHR42960">
    <property type="entry name" value="YCF46 PROTEIN"/>
    <property type="match status" value="1"/>
</dbReference>
<dbReference type="InterPro" id="IPR003959">
    <property type="entry name" value="ATPase_AAA_core"/>
</dbReference>
<dbReference type="Pfam" id="PF00004">
    <property type="entry name" value="AAA"/>
    <property type="match status" value="1"/>
</dbReference>
<organism evidence="9">
    <name type="scientific">marine metagenome</name>
    <dbReference type="NCBI Taxonomy" id="408172"/>
    <lineage>
        <taxon>unclassified sequences</taxon>
        <taxon>metagenomes</taxon>
        <taxon>ecological metagenomes</taxon>
    </lineage>
</organism>
<reference evidence="9" key="1">
    <citation type="submission" date="2018-05" db="EMBL/GenBank/DDBJ databases">
        <authorList>
            <person name="Lanie J.A."/>
            <person name="Ng W.-L."/>
            <person name="Kazmierczak K.M."/>
            <person name="Andrzejewski T.M."/>
            <person name="Davidsen T.M."/>
            <person name="Wayne K.J."/>
            <person name="Tettelin H."/>
            <person name="Glass J.I."/>
            <person name="Rusch D."/>
            <person name="Podicherti R."/>
            <person name="Tsui H.-C.T."/>
            <person name="Winkler M.E."/>
        </authorList>
    </citation>
    <scope>NUCLEOTIDE SEQUENCE</scope>
</reference>
<dbReference type="GO" id="GO:0016887">
    <property type="term" value="F:ATP hydrolysis activity"/>
    <property type="evidence" value="ECO:0007669"/>
    <property type="project" value="InterPro"/>
</dbReference>
<keyword evidence="3" id="KW-0934">Plastid</keyword>
<keyword evidence="5" id="KW-0067">ATP-binding</keyword>
<feature type="domain" description="AAA+ ATPase" evidence="8">
    <location>
        <begin position="219"/>
        <end position="358"/>
    </location>
</feature>
<dbReference type="EMBL" id="UINC01076961">
    <property type="protein sequence ID" value="SVC16619.1"/>
    <property type="molecule type" value="Genomic_DNA"/>
</dbReference>
<dbReference type="Gene3D" id="3.40.50.300">
    <property type="entry name" value="P-loop containing nucleotide triphosphate hydrolases"/>
    <property type="match status" value="1"/>
</dbReference>